<name>A0A9W7J614_HIBTR</name>
<dbReference type="SUPFAM" id="SSF101936">
    <property type="entry name" value="DNA-binding pseudobarrel domain"/>
    <property type="match status" value="1"/>
</dbReference>
<dbReference type="InterPro" id="IPR015300">
    <property type="entry name" value="DNA-bd_pseudobarrel_sf"/>
</dbReference>
<dbReference type="PANTHER" id="PTHR34269">
    <property type="entry name" value="TRANSCRIPTION FACTOR B3-DOMAIN FAMILY-RELATED"/>
    <property type="match status" value="1"/>
</dbReference>
<organism evidence="6 7">
    <name type="scientific">Hibiscus trionum</name>
    <name type="common">Flower of an hour</name>
    <dbReference type="NCBI Taxonomy" id="183268"/>
    <lineage>
        <taxon>Eukaryota</taxon>
        <taxon>Viridiplantae</taxon>
        <taxon>Streptophyta</taxon>
        <taxon>Embryophyta</taxon>
        <taxon>Tracheophyta</taxon>
        <taxon>Spermatophyta</taxon>
        <taxon>Magnoliopsida</taxon>
        <taxon>eudicotyledons</taxon>
        <taxon>Gunneridae</taxon>
        <taxon>Pentapetalae</taxon>
        <taxon>rosids</taxon>
        <taxon>malvids</taxon>
        <taxon>Malvales</taxon>
        <taxon>Malvaceae</taxon>
        <taxon>Malvoideae</taxon>
        <taxon>Hibiscus</taxon>
    </lineage>
</organism>
<evidence type="ECO:0000256" key="4">
    <source>
        <dbReference type="ARBA" id="ARBA00023163"/>
    </source>
</evidence>
<keyword evidence="7" id="KW-1185">Reference proteome</keyword>
<sequence>MEDKPLIPWSFINVGGTSMPEQKNQDSEETKFPLDLCRQLEENTLSSSSTSTDTSVPFGSWSLIDVGGRTSMSEVKTQDSEKTVVPNPLDLSLSLGMPRSSSSASTDSSAVAPLWEKELERTENFTEMIDFLSGPSGFGVRDMVCMEKSSDSFLSDGTKIENVSLTLSLRMNESWRFEVGECSNRHNLKNDNISLKKLQTTGNPKSLTNKNKRRKVEIEELRLGHDPWCIKKKLTPSDLGNNARLMVAPELVKSHILPHWNDEQVRSIKAGLPVSVWDCDTNTQHGLVFKVWNEKANVFISNWTKDFVKRRELKHKDEIGLYWDAARSRFNFSVLNRAPLQ</sequence>
<dbReference type="CDD" id="cd10017">
    <property type="entry name" value="B3_DNA"/>
    <property type="match status" value="1"/>
</dbReference>
<dbReference type="InterPro" id="IPR003340">
    <property type="entry name" value="B3_DNA-bd"/>
</dbReference>
<dbReference type="AlphaFoldDB" id="A0A9W7J614"/>
<evidence type="ECO:0000256" key="3">
    <source>
        <dbReference type="ARBA" id="ARBA00023125"/>
    </source>
</evidence>
<reference evidence="6" key="1">
    <citation type="submission" date="2023-05" db="EMBL/GenBank/DDBJ databases">
        <title>Genome and transcriptome analyses reveal genes involved in the formation of fine ridges on petal epidermal cells in Hibiscus trionum.</title>
        <authorList>
            <person name="Koshimizu S."/>
            <person name="Masuda S."/>
            <person name="Ishii T."/>
            <person name="Shirasu K."/>
            <person name="Hoshino A."/>
            <person name="Arita M."/>
        </authorList>
    </citation>
    <scope>NUCLEOTIDE SEQUENCE</scope>
    <source>
        <strain evidence="6">Hamamatsu line</strain>
    </source>
</reference>
<dbReference type="GO" id="GO:0003677">
    <property type="term" value="F:DNA binding"/>
    <property type="evidence" value="ECO:0007669"/>
    <property type="project" value="UniProtKB-KW"/>
</dbReference>
<keyword evidence="2" id="KW-0805">Transcription regulation</keyword>
<dbReference type="Proteomes" id="UP001165190">
    <property type="component" value="Unassembled WGS sequence"/>
</dbReference>
<proteinExistence type="predicted"/>
<dbReference type="PANTHER" id="PTHR34269:SF11">
    <property type="entry name" value="B3 DOMAIN PROTEIN"/>
    <property type="match status" value="1"/>
</dbReference>
<dbReference type="InterPro" id="IPR051442">
    <property type="entry name" value="B3_domain"/>
</dbReference>
<dbReference type="GO" id="GO:0005634">
    <property type="term" value="C:nucleus"/>
    <property type="evidence" value="ECO:0007669"/>
    <property type="project" value="UniProtKB-SubCell"/>
</dbReference>
<evidence type="ECO:0000256" key="2">
    <source>
        <dbReference type="ARBA" id="ARBA00023015"/>
    </source>
</evidence>
<accession>A0A9W7J614</accession>
<comment type="subcellular location">
    <subcellularLocation>
        <location evidence="1">Nucleus</location>
    </subcellularLocation>
</comment>
<evidence type="ECO:0000256" key="5">
    <source>
        <dbReference type="ARBA" id="ARBA00023242"/>
    </source>
</evidence>
<evidence type="ECO:0000256" key="1">
    <source>
        <dbReference type="ARBA" id="ARBA00004123"/>
    </source>
</evidence>
<evidence type="ECO:0000313" key="6">
    <source>
        <dbReference type="EMBL" id="GMJ05969.1"/>
    </source>
</evidence>
<evidence type="ECO:0000313" key="7">
    <source>
        <dbReference type="Proteomes" id="UP001165190"/>
    </source>
</evidence>
<gene>
    <name evidence="6" type="ORF">HRI_004266100</name>
</gene>
<evidence type="ECO:0008006" key="8">
    <source>
        <dbReference type="Google" id="ProtNLM"/>
    </source>
</evidence>
<keyword evidence="4" id="KW-0804">Transcription</keyword>
<dbReference type="EMBL" id="BSYR01000045">
    <property type="protein sequence ID" value="GMJ05969.1"/>
    <property type="molecule type" value="Genomic_DNA"/>
</dbReference>
<keyword evidence="5" id="KW-0539">Nucleus</keyword>
<dbReference type="Gene3D" id="2.40.330.10">
    <property type="entry name" value="DNA-binding pseudobarrel domain"/>
    <property type="match status" value="1"/>
</dbReference>
<keyword evidence="3" id="KW-0238">DNA-binding</keyword>
<dbReference type="OrthoDB" id="1915967at2759"/>
<comment type="caution">
    <text evidence="6">The sequence shown here is derived from an EMBL/GenBank/DDBJ whole genome shotgun (WGS) entry which is preliminary data.</text>
</comment>
<protein>
    <recommendedName>
        <fullName evidence="8">TF-B3 domain-containing protein</fullName>
    </recommendedName>
</protein>